<evidence type="ECO:0000256" key="2">
    <source>
        <dbReference type="SAM" id="SignalP"/>
    </source>
</evidence>
<feature type="chain" id="PRO_5045871280" evidence="2">
    <location>
        <begin position="21"/>
        <end position="411"/>
    </location>
</feature>
<keyword evidence="2" id="KW-0732">Signal</keyword>
<evidence type="ECO:0000256" key="1">
    <source>
        <dbReference type="SAM" id="MobiDB-lite"/>
    </source>
</evidence>
<comment type="caution">
    <text evidence="3">The sequence shown here is derived from an EMBL/GenBank/DDBJ whole genome shotgun (WGS) entry which is preliminary data.</text>
</comment>
<feature type="compositionally biased region" description="Polar residues" evidence="1">
    <location>
        <begin position="119"/>
        <end position="134"/>
    </location>
</feature>
<gene>
    <name evidence="3" type="ORF">ODALV1_LOCUS26871</name>
</gene>
<accession>A0ABP1RWE7</accession>
<protein>
    <submittedName>
        <fullName evidence="3">Uncharacterized protein</fullName>
    </submittedName>
</protein>
<proteinExistence type="predicted"/>
<feature type="region of interest" description="Disordered" evidence="1">
    <location>
        <begin position="46"/>
        <end position="85"/>
    </location>
</feature>
<sequence>MRLTVIVLLAASGWLATVNAVPVSFDLEDKNAGSDLLSQAEFSQTRLRRADDNASSASSSSSTSEKSDTAVAASSTEKQTAQAREDDIVDVLRALNLPEDFADAAPSASNSKDSKSDSTNEIPATSASRIDSPNPTIPSPVSAAASSETSVMASSSPRIARQYFMTGNAMLDKIMNCPCQKDQLNSVGVKGVEYSNQPNPAIYRDPPYGPNNLGPGDVIATNLKSVGGTTGNVFGQLIRLILGLPNLALSLLKPLVVGAADTLAQTTDAAAGVTQQAAKSIPVAVRSGALVLKKLLETVGDVTGGLLHVLSNLVASLAAAKTSLSGTLPFAFDILGDVSGRVSQTVGTAVDWVSGTKEILASGVIQAAKTKSNLFSGLVEGTKGFGTGLLEGIKYGVNDETPPQQEAGWKR</sequence>
<reference evidence="3 4" key="1">
    <citation type="submission" date="2024-08" db="EMBL/GenBank/DDBJ databases">
        <authorList>
            <person name="Cucini C."/>
            <person name="Frati F."/>
        </authorList>
    </citation>
    <scope>NUCLEOTIDE SEQUENCE [LARGE SCALE GENOMIC DNA]</scope>
</reference>
<name>A0ABP1RWE7_9HEXA</name>
<feature type="region of interest" description="Disordered" evidence="1">
    <location>
        <begin position="102"/>
        <end position="143"/>
    </location>
</feature>
<evidence type="ECO:0000313" key="3">
    <source>
        <dbReference type="EMBL" id="CAL8137332.1"/>
    </source>
</evidence>
<dbReference type="EMBL" id="CAXLJM020000117">
    <property type="protein sequence ID" value="CAL8137332.1"/>
    <property type="molecule type" value="Genomic_DNA"/>
</dbReference>
<keyword evidence="4" id="KW-1185">Reference proteome</keyword>
<dbReference type="Proteomes" id="UP001642540">
    <property type="component" value="Unassembled WGS sequence"/>
</dbReference>
<feature type="signal peptide" evidence="2">
    <location>
        <begin position="1"/>
        <end position="20"/>
    </location>
</feature>
<evidence type="ECO:0000313" key="4">
    <source>
        <dbReference type="Proteomes" id="UP001642540"/>
    </source>
</evidence>
<feature type="compositionally biased region" description="Low complexity" evidence="1">
    <location>
        <begin position="53"/>
        <end position="64"/>
    </location>
</feature>
<feature type="compositionally biased region" description="Polar residues" evidence="1">
    <location>
        <begin position="72"/>
        <end position="82"/>
    </location>
</feature>
<organism evidence="3 4">
    <name type="scientific">Orchesella dallaii</name>
    <dbReference type="NCBI Taxonomy" id="48710"/>
    <lineage>
        <taxon>Eukaryota</taxon>
        <taxon>Metazoa</taxon>
        <taxon>Ecdysozoa</taxon>
        <taxon>Arthropoda</taxon>
        <taxon>Hexapoda</taxon>
        <taxon>Collembola</taxon>
        <taxon>Entomobryomorpha</taxon>
        <taxon>Entomobryoidea</taxon>
        <taxon>Orchesellidae</taxon>
        <taxon>Orchesellinae</taxon>
        <taxon>Orchesella</taxon>
    </lineage>
</organism>